<evidence type="ECO:0000313" key="4">
    <source>
        <dbReference type="Proteomes" id="UP000001067"/>
    </source>
</evidence>
<feature type="region of interest" description="Disordered" evidence="1">
    <location>
        <begin position="251"/>
        <end position="302"/>
    </location>
</feature>
<evidence type="ECO:0000313" key="3">
    <source>
        <dbReference type="EMBL" id="EFQ94552.1"/>
    </source>
</evidence>
<feature type="compositionally biased region" description="Low complexity" evidence="1">
    <location>
        <begin position="533"/>
        <end position="568"/>
    </location>
</feature>
<feature type="region of interest" description="Disordered" evidence="1">
    <location>
        <begin position="155"/>
        <end position="196"/>
    </location>
</feature>
<evidence type="ECO:0000256" key="2">
    <source>
        <dbReference type="SAM" id="SignalP"/>
    </source>
</evidence>
<feature type="compositionally biased region" description="Low complexity" evidence="1">
    <location>
        <begin position="369"/>
        <end position="379"/>
    </location>
</feature>
<organism evidence="4">
    <name type="scientific">Pyrenophora teres f. teres (strain 0-1)</name>
    <name type="common">Barley net blotch fungus</name>
    <name type="synonym">Drechslera teres f. teres</name>
    <dbReference type="NCBI Taxonomy" id="861557"/>
    <lineage>
        <taxon>Eukaryota</taxon>
        <taxon>Fungi</taxon>
        <taxon>Dikarya</taxon>
        <taxon>Ascomycota</taxon>
        <taxon>Pezizomycotina</taxon>
        <taxon>Dothideomycetes</taxon>
        <taxon>Pleosporomycetidae</taxon>
        <taxon>Pleosporales</taxon>
        <taxon>Pleosporineae</taxon>
        <taxon>Pleosporaceae</taxon>
        <taxon>Pyrenophora</taxon>
    </lineage>
</organism>
<feature type="compositionally biased region" description="Polar residues" evidence="1">
    <location>
        <begin position="519"/>
        <end position="532"/>
    </location>
</feature>
<dbReference type="eggNOG" id="ENOG502RS32">
    <property type="taxonomic scope" value="Eukaryota"/>
</dbReference>
<keyword evidence="2" id="KW-0732">Signal</keyword>
<dbReference type="EMBL" id="GL533262">
    <property type="protein sequence ID" value="EFQ94552.1"/>
    <property type="molecule type" value="Genomic_DNA"/>
</dbReference>
<sequence>MRALVLGALLVQTLHAQQVSDDFTDAGTTGAAISDITADVDTTIDADVDAAASVTVDASGSETTPDPFDYTSELGDYTSTLPVGTADVIVSTSTASDDADAVPTPDIFDSLGATPTDDASAFATPDPNGAIVFDGTDWTFPPKSVSTDSEPDFLNGFAVSTPSEDPAADPAATGRVDEDSDFAAAATDGGEGGDDATATVELEFPYTTDYADAAAPTSLEVVLDADGIPVVSDTATADAGLAASETFTDDFSDATSTSLPIDDDSGLFNQPPLPDTATSQDSNAPLITPSVADASSGAGAQDYNNGTSSAIYDGQDYDTTPDDSECPWWCLGGVNNNGSGYTGSYPSDIASPSSGSGGDGTDYPDDGDQYAGGDDGSSSDTEDGTDYSTDTYPSVRRFLRRALRKRQSNGFAAFNWPSASTPTAVSQEVAAAAALPSSADYRSGCPASCYGSSSFAGGSSTTGTGQSQLTRRPLSTSTMSYEYGSGYDNSSFEVLPTAVPISTCGYGFSAACSDDSTPSLPSASQPAGTNTDASTLLTLPSPSILPSSSSPLTSYPASPPAGANASPSGVDYTGDTLASVCPLTCNATYPNLNFCDITTSCTTTGGAQGRTYCACRAGYRASRWNEKDFTKQFQVPGQPYVYVAPGVVCDEVCGDIMCSEVLERPLCQ</sequence>
<dbReference type="HOGENOM" id="CLU_411113_0_0_1"/>
<feature type="compositionally biased region" description="Polar residues" evidence="1">
    <location>
        <begin position="276"/>
        <end position="285"/>
    </location>
</feature>
<protein>
    <recommendedName>
        <fullName evidence="5">EGF-like domain-containing protein</fullName>
    </recommendedName>
</protein>
<reference evidence="3 4" key="1">
    <citation type="journal article" date="2010" name="Genome Biol.">
        <title>A first genome assembly of the barley fungal pathogen Pyrenophora teres f. teres.</title>
        <authorList>
            <person name="Ellwood S.R."/>
            <person name="Liu Z."/>
            <person name="Syme R.A."/>
            <person name="Lai Z."/>
            <person name="Hane J.K."/>
            <person name="Keiper F."/>
            <person name="Moffat C.S."/>
            <person name="Oliver R.P."/>
            <person name="Friesen T.L."/>
        </authorList>
    </citation>
    <scope>NUCLEOTIDE SEQUENCE [LARGE SCALE GENOMIC DNA]</scope>
    <source>
        <strain evidence="3 4">0-1</strain>
    </source>
</reference>
<keyword evidence="4" id="KW-1185">Reference proteome</keyword>
<evidence type="ECO:0008006" key="5">
    <source>
        <dbReference type="Google" id="ProtNLM"/>
    </source>
</evidence>
<accession>E3RIA7</accession>
<evidence type="ECO:0000256" key="1">
    <source>
        <dbReference type="SAM" id="MobiDB-lite"/>
    </source>
</evidence>
<proteinExistence type="predicted"/>
<feature type="region of interest" description="Disordered" evidence="1">
    <location>
        <begin position="343"/>
        <end position="392"/>
    </location>
</feature>
<dbReference type="OrthoDB" id="291007at2759"/>
<feature type="compositionally biased region" description="Low complexity" evidence="1">
    <location>
        <begin position="343"/>
        <end position="354"/>
    </location>
</feature>
<dbReference type="AlphaFoldDB" id="E3RIA7"/>
<gene>
    <name evidence="3" type="ORF">PTT_07735</name>
</gene>
<name>E3RIA7_PYRTT</name>
<dbReference type="Proteomes" id="UP000001067">
    <property type="component" value="Unassembled WGS sequence"/>
</dbReference>
<feature type="region of interest" description="Disordered" evidence="1">
    <location>
        <begin position="519"/>
        <end position="568"/>
    </location>
</feature>
<feature type="chain" id="PRO_5003181402" description="EGF-like domain-containing protein" evidence="2">
    <location>
        <begin position="17"/>
        <end position="668"/>
    </location>
</feature>
<dbReference type="KEGG" id="pte:PTT_07735"/>
<feature type="signal peptide" evidence="2">
    <location>
        <begin position="1"/>
        <end position="16"/>
    </location>
</feature>